<dbReference type="Gene3D" id="1.25.40.10">
    <property type="entry name" value="Tetratricopeptide repeat domain"/>
    <property type="match status" value="2"/>
</dbReference>
<dbReference type="Pfam" id="PF13844">
    <property type="entry name" value="Glyco_transf_41"/>
    <property type="match status" value="2"/>
</dbReference>
<comment type="pathway">
    <text evidence="1">Protein modification; protein glycosylation.</text>
</comment>
<keyword evidence="6" id="KW-0677">Repeat</keyword>
<comment type="similarity">
    <text evidence="2">Belongs to the glycosyltransferase 41 family. O-GlcNAc transferase subfamily.</text>
</comment>
<dbReference type="Pfam" id="PF13374">
    <property type="entry name" value="TPR_10"/>
    <property type="match status" value="1"/>
</dbReference>
<evidence type="ECO:0000256" key="5">
    <source>
        <dbReference type="ARBA" id="ARBA00022679"/>
    </source>
</evidence>
<evidence type="ECO:0000259" key="9">
    <source>
        <dbReference type="Pfam" id="PF13844"/>
    </source>
</evidence>
<keyword evidence="4" id="KW-0328">Glycosyltransferase</keyword>
<dbReference type="Pfam" id="PF13432">
    <property type="entry name" value="TPR_16"/>
    <property type="match status" value="2"/>
</dbReference>
<dbReference type="PANTHER" id="PTHR44835">
    <property type="entry name" value="UDP-N-ACETYLGLUCOSAMINE--PEPTIDE N-ACETYLGLUCOSAMINYLTRANSFERASE SPINDLY-RELATED"/>
    <property type="match status" value="1"/>
</dbReference>
<protein>
    <recommendedName>
        <fullName evidence="3">protein O-GlcNAc transferase</fullName>
        <ecNumber evidence="3">2.4.1.255</ecNumber>
    </recommendedName>
</protein>
<gene>
    <name evidence="10" type="ORF">SAE02_73350</name>
</gene>
<evidence type="ECO:0000256" key="6">
    <source>
        <dbReference type="ARBA" id="ARBA00022737"/>
    </source>
</evidence>
<evidence type="ECO:0000256" key="1">
    <source>
        <dbReference type="ARBA" id="ARBA00004922"/>
    </source>
</evidence>
<evidence type="ECO:0000256" key="7">
    <source>
        <dbReference type="ARBA" id="ARBA00022803"/>
    </source>
</evidence>
<evidence type="ECO:0000256" key="8">
    <source>
        <dbReference type="PROSITE-ProRule" id="PRU00339"/>
    </source>
</evidence>
<dbReference type="InterPro" id="IPR019734">
    <property type="entry name" value="TPR_rpt"/>
</dbReference>
<dbReference type="SUPFAM" id="SSF53756">
    <property type="entry name" value="UDP-Glycosyltransferase/glycogen phosphorylase"/>
    <property type="match status" value="1"/>
</dbReference>
<keyword evidence="5" id="KW-0808">Transferase</keyword>
<dbReference type="SUPFAM" id="SSF48452">
    <property type="entry name" value="TPR-like"/>
    <property type="match status" value="1"/>
</dbReference>
<feature type="repeat" description="TPR" evidence="8">
    <location>
        <begin position="50"/>
        <end position="83"/>
    </location>
</feature>
<accession>A0A512E3B8</accession>
<organism evidence="10 11">
    <name type="scientific">Skermanella aerolata</name>
    <dbReference type="NCBI Taxonomy" id="393310"/>
    <lineage>
        <taxon>Bacteria</taxon>
        <taxon>Pseudomonadati</taxon>
        <taxon>Pseudomonadota</taxon>
        <taxon>Alphaproteobacteria</taxon>
        <taxon>Rhodospirillales</taxon>
        <taxon>Azospirillaceae</taxon>
        <taxon>Skermanella</taxon>
    </lineage>
</organism>
<dbReference type="EC" id="2.4.1.255" evidence="3"/>
<dbReference type="RefSeq" id="WP_084721463.1">
    <property type="nucleotide sequence ID" value="NZ_BJYZ01000066.1"/>
</dbReference>
<name>A0A512E3B8_9PROT</name>
<keyword evidence="11" id="KW-1185">Reference proteome</keyword>
<evidence type="ECO:0000313" key="10">
    <source>
        <dbReference type="EMBL" id="GEO43187.1"/>
    </source>
</evidence>
<comment type="caution">
    <text evidence="10">The sequence shown here is derived from an EMBL/GenBank/DDBJ whole genome shotgun (WGS) entry which is preliminary data.</text>
</comment>
<dbReference type="Proteomes" id="UP000321523">
    <property type="component" value="Unassembled WGS sequence"/>
</dbReference>
<dbReference type="PROSITE" id="PS50005">
    <property type="entry name" value="TPR"/>
    <property type="match status" value="3"/>
</dbReference>
<reference evidence="10 11" key="1">
    <citation type="submission" date="2019-07" db="EMBL/GenBank/DDBJ databases">
        <title>Whole genome shotgun sequence of Skermanella aerolata NBRC 106429.</title>
        <authorList>
            <person name="Hosoyama A."/>
            <person name="Uohara A."/>
            <person name="Ohji S."/>
            <person name="Ichikawa N."/>
        </authorList>
    </citation>
    <scope>NUCLEOTIDE SEQUENCE [LARGE SCALE GENOMIC DNA]</scope>
    <source>
        <strain evidence="10 11">NBRC 106429</strain>
    </source>
</reference>
<feature type="domain" description="O-GlcNAc transferase C-terminal" evidence="9">
    <location>
        <begin position="436"/>
        <end position="614"/>
    </location>
</feature>
<dbReference type="PANTHER" id="PTHR44835:SF1">
    <property type="entry name" value="PROTEIN O-GLCNAC TRANSFERASE"/>
    <property type="match status" value="1"/>
</dbReference>
<dbReference type="AlphaFoldDB" id="A0A512E3B8"/>
<evidence type="ECO:0000256" key="4">
    <source>
        <dbReference type="ARBA" id="ARBA00022676"/>
    </source>
</evidence>
<dbReference type="InterPro" id="IPR051939">
    <property type="entry name" value="Glycosyltr_41/O-GlcNAc_trsf"/>
</dbReference>
<dbReference type="EMBL" id="BJYZ01000066">
    <property type="protein sequence ID" value="GEO43187.1"/>
    <property type="molecule type" value="Genomic_DNA"/>
</dbReference>
<feature type="repeat" description="TPR" evidence="8">
    <location>
        <begin position="84"/>
        <end position="117"/>
    </location>
</feature>
<sequence>MTANRTLPNDGTAASATELLQAAREHHSGGRLALAEQGYRETLGVDQLNAAALNGLAALALAVGDHKRAVELTQRALRSDPTFVKALCNLGSACHALGLLDKAEAPLRRALALAPDHSESLNNLALVEMAAGHTAEAVALLEKVTAANLNNALFLKNLGAACLADNRCGAAVRALRRAADFAPENPEILNNLGTALCMSGRVKEGIDVLRRAIALRPSYIEARDNLLFMLQHIRDTGSDDLLREQAAFNAEITRGLTRSVAHPFPRPARSRLRLGYVSRDFGFHPVGHFIKPVLEAHDRTQIEIFCYSDRLVEDDLTARLRQYADGWRRTAGVSDDAFAAMVRSDEIDVLIDLAGHTAGNRLGAFALRPAPVQVSWMGFVGGTGLEAMDFTVLDHMTAPVEDNWRTSEKILRMPGTFLCYRPPRFAPPVEPPPSLRNSFVTFGSFNRPVKINPEVLRTWAGILSAVPHSRLVLKSASYREDEARRNLLADFVHYGIDPARIEIRAGSTHADMLRQYADIDVALDPFPFTGGITSCEALWMGVPVVTLTGATPVSRMTFSFLTELDLEELAATEPEDYISIARKLAWDQDFRVEMRDTLRERMTTSHLGDALAFTAAFEALIREAWQGNDR</sequence>
<evidence type="ECO:0000256" key="2">
    <source>
        <dbReference type="ARBA" id="ARBA00005386"/>
    </source>
</evidence>
<dbReference type="InterPro" id="IPR011990">
    <property type="entry name" value="TPR-like_helical_dom_sf"/>
</dbReference>
<feature type="repeat" description="TPR" evidence="8">
    <location>
        <begin position="186"/>
        <end position="219"/>
    </location>
</feature>
<dbReference type="SMART" id="SM00028">
    <property type="entry name" value="TPR"/>
    <property type="match status" value="6"/>
</dbReference>
<keyword evidence="7 8" id="KW-0802">TPR repeat</keyword>
<dbReference type="Gene3D" id="3.40.50.11380">
    <property type="match status" value="1"/>
</dbReference>
<dbReference type="OrthoDB" id="146908at2"/>
<evidence type="ECO:0000313" key="11">
    <source>
        <dbReference type="Proteomes" id="UP000321523"/>
    </source>
</evidence>
<dbReference type="GO" id="GO:0097363">
    <property type="term" value="F:protein O-acetylglucosaminyltransferase activity"/>
    <property type="evidence" value="ECO:0007669"/>
    <property type="project" value="UniProtKB-EC"/>
</dbReference>
<proteinExistence type="inferred from homology"/>
<evidence type="ECO:0000256" key="3">
    <source>
        <dbReference type="ARBA" id="ARBA00011970"/>
    </source>
</evidence>
<feature type="domain" description="O-GlcNAc transferase C-terminal" evidence="9">
    <location>
        <begin position="268"/>
        <end position="418"/>
    </location>
</feature>
<dbReference type="InterPro" id="IPR029489">
    <property type="entry name" value="OGT/SEC/SPY_C"/>
</dbReference>
<dbReference type="Gene3D" id="3.40.50.2000">
    <property type="entry name" value="Glycogen Phosphorylase B"/>
    <property type="match status" value="1"/>
</dbReference>